<proteinExistence type="inferred from homology"/>
<evidence type="ECO:0000313" key="5">
    <source>
        <dbReference type="Proteomes" id="UP000032671"/>
    </source>
</evidence>
<protein>
    <submittedName>
        <fullName evidence="3">Oxidoreductase/SDR, dehydrogenase</fullName>
    </submittedName>
    <submittedName>
        <fullName evidence="4">Short-chain dehydrogenase</fullName>
    </submittedName>
</protein>
<comment type="similarity">
    <text evidence="1">Belongs to the short-chain dehydrogenases/reductases (SDR) family.</text>
</comment>
<evidence type="ECO:0000313" key="4">
    <source>
        <dbReference type="EMBL" id="GEL58188.1"/>
    </source>
</evidence>
<name>A0A0D6N3G1_9PROT</name>
<dbReference type="GO" id="GO:0016020">
    <property type="term" value="C:membrane"/>
    <property type="evidence" value="ECO:0007669"/>
    <property type="project" value="TreeGrafter"/>
</dbReference>
<gene>
    <name evidence="3" type="ORF">Abci_011_214</name>
    <name evidence="4" type="ORF">ACI01nite_07900</name>
</gene>
<evidence type="ECO:0000256" key="1">
    <source>
        <dbReference type="ARBA" id="ARBA00006484"/>
    </source>
</evidence>
<evidence type="ECO:0000313" key="6">
    <source>
        <dbReference type="Proteomes" id="UP000321891"/>
    </source>
</evidence>
<dbReference type="InterPro" id="IPR020904">
    <property type="entry name" value="Sc_DH/Rdtase_CS"/>
</dbReference>
<dbReference type="PRINTS" id="PR00081">
    <property type="entry name" value="GDHRDH"/>
</dbReference>
<accession>A0A0D6N3G1</accession>
<dbReference type="EMBL" id="BAMV01000011">
    <property type="protein sequence ID" value="GAN60484.1"/>
    <property type="molecule type" value="Genomic_DNA"/>
</dbReference>
<keyword evidence="6" id="KW-1185">Reference proteome</keyword>
<dbReference type="RefSeq" id="WP_048838503.1">
    <property type="nucleotide sequence ID" value="NZ_BAMV01000011.1"/>
</dbReference>
<reference evidence="3 5" key="1">
    <citation type="submission" date="2012-11" db="EMBL/GenBank/DDBJ databases">
        <title>Whole genome sequence of Acetobacter cibinongensis 4H-1.</title>
        <authorList>
            <person name="Azuma Y."/>
            <person name="Higashiura N."/>
            <person name="Hirakawa H."/>
            <person name="Matsushita K."/>
        </authorList>
    </citation>
    <scope>NUCLEOTIDE SEQUENCE [LARGE SCALE GENOMIC DNA]</scope>
    <source>
        <strain evidence="3 5">4H-1</strain>
    </source>
</reference>
<dbReference type="EMBL" id="BJVU01000002">
    <property type="protein sequence ID" value="GEL58188.1"/>
    <property type="molecule type" value="Genomic_DNA"/>
</dbReference>
<dbReference type="Proteomes" id="UP000321891">
    <property type="component" value="Unassembled WGS sequence"/>
</dbReference>
<dbReference type="PROSITE" id="PS00061">
    <property type="entry name" value="ADH_SHORT"/>
    <property type="match status" value="1"/>
</dbReference>
<keyword evidence="2" id="KW-0560">Oxidoreductase</keyword>
<dbReference type="PANTHER" id="PTHR44196:SF1">
    <property type="entry name" value="DEHYDROGENASE_REDUCTASE SDR FAMILY MEMBER 7B"/>
    <property type="match status" value="1"/>
</dbReference>
<sequence length="272" mass="29285">MKHDRILITGASSGLGRSLALTLARPGRTLHLGGRNESRLMEVAQHCISRGAGVEISRGDVSDRTHMENWIGTSGPLDLVLACAGITGGTRRPDSPDDAPYEPDAQVRRFFQTNCDGVLNTVLPALSIMRQQPRAADGMRGRICAISSVAGLVSYPGTPAYGATKAAVDRFMVATGGNMKQAGILLSSVVCGFLNTPMTARNHFPMPGMTDVENASRRILRGLRRNERRIVFPLWLAAGSRFMDLLPIALAERYYTHQPTGAAGTMPEPDLS</sequence>
<dbReference type="PANTHER" id="PTHR44196">
    <property type="entry name" value="DEHYDROGENASE/REDUCTASE SDR FAMILY MEMBER 7B"/>
    <property type="match status" value="1"/>
</dbReference>
<evidence type="ECO:0000256" key="2">
    <source>
        <dbReference type="ARBA" id="ARBA00023002"/>
    </source>
</evidence>
<dbReference type="STRING" id="1231339.Abci_011_214"/>
<dbReference type="SUPFAM" id="SSF51735">
    <property type="entry name" value="NAD(P)-binding Rossmann-fold domains"/>
    <property type="match status" value="1"/>
</dbReference>
<reference evidence="4 6" key="2">
    <citation type="submission" date="2019-07" db="EMBL/GenBank/DDBJ databases">
        <title>Whole genome shotgun sequence of Acetobacter cibinongensis NBRC 16605.</title>
        <authorList>
            <person name="Hosoyama A."/>
            <person name="Uohara A."/>
            <person name="Ohji S."/>
            <person name="Ichikawa N."/>
        </authorList>
    </citation>
    <scope>NUCLEOTIDE SEQUENCE [LARGE SCALE GENOMIC DNA]</scope>
    <source>
        <strain evidence="4 6">NBRC 16605</strain>
    </source>
</reference>
<dbReference type="InterPro" id="IPR036291">
    <property type="entry name" value="NAD(P)-bd_dom_sf"/>
</dbReference>
<dbReference type="InterPro" id="IPR002347">
    <property type="entry name" value="SDR_fam"/>
</dbReference>
<organism evidence="3 5">
    <name type="scientific">Acetobacter cibinongensis</name>
    <dbReference type="NCBI Taxonomy" id="146475"/>
    <lineage>
        <taxon>Bacteria</taxon>
        <taxon>Pseudomonadati</taxon>
        <taxon>Pseudomonadota</taxon>
        <taxon>Alphaproteobacteria</taxon>
        <taxon>Acetobacterales</taxon>
        <taxon>Acetobacteraceae</taxon>
        <taxon>Acetobacter</taxon>
    </lineage>
</organism>
<dbReference type="AlphaFoldDB" id="A0A0D6N3G1"/>
<comment type="caution">
    <text evidence="3">The sequence shown here is derived from an EMBL/GenBank/DDBJ whole genome shotgun (WGS) entry which is preliminary data.</text>
</comment>
<dbReference type="Gene3D" id="3.40.50.720">
    <property type="entry name" value="NAD(P)-binding Rossmann-like Domain"/>
    <property type="match status" value="1"/>
</dbReference>
<accession>A0A6N3SP23</accession>
<dbReference type="Pfam" id="PF00106">
    <property type="entry name" value="adh_short"/>
    <property type="match status" value="1"/>
</dbReference>
<evidence type="ECO:0000313" key="3">
    <source>
        <dbReference type="EMBL" id="GAN60484.1"/>
    </source>
</evidence>
<dbReference type="Proteomes" id="UP000032671">
    <property type="component" value="Unassembled WGS sequence"/>
</dbReference>
<dbReference type="GO" id="GO:0016491">
    <property type="term" value="F:oxidoreductase activity"/>
    <property type="evidence" value="ECO:0007669"/>
    <property type="project" value="UniProtKB-KW"/>
</dbReference>